<feature type="coiled-coil region" evidence="1">
    <location>
        <begin position="52"/>
        <end position="79"/>
    </location>
</feature>
<accession>A0A9X3W7J0</accession>
<dbReference type="EMBL" id="JAOTGU010000003">
    <property type="protein sequence ID" value="MDB6261583.1"/>
    <property type="molecule type" value="Genomic_DNA"/>
</dbReference>
<comment type="caution">
    <text evidence="3">The sequence shown here is derived from an EMBL/GenBank/DDBJ whole genome shotgun (WGS) entry which is preliminary data.</text>
</comment>
<dbReference type="Proteomes" id="UP001143700">
    <property type="component" value="Unassembled WGS sequence"/>
</dbReference>
<evidence type="ECO:0000259" key="2">
    <source>
        <dbReference type="Pfam" id="PF23343"/>
    </source>
</evidence>
<reference evidence="3" key="2">
    <citation type="submission" date="2022-10" db="EMBL/GenBank/DDBJ databases">
        <authorList>
            <person name="Kostovova I."/>
            <person name="Moravkova M."/>
            <person name="Pechar R."/>
        </authorList>
    </citation>
    <scope>NUCLEOTIDE SEQUENCE</scope>
    <source>
        <strain evidence="3">M356A</strain>
    </source>
</reference>
<organism evidence="3 4">
    <name type="scientific">Lactobacillus amylovorus</name>
    <dbReference type="NCBI Taxonomy" id="1604"/>
    <lineage>
        <taxon>Bacteria</taxon>
        <taxon>Bacillati</taxon>
        <taxon>Bacillota</taxon>
        <taxon>Bacilli</taxon>
        <taxon>Lactobacillales</taxon>
        <taxon>Lactobacillaceae</taxon>
        <taxon>Lactobacillus</taxon>
    </lineage>
</organism>
<keyword evidence="1" id="KW-0175">Coiled coil</keyword>
<dbReference type="AlphaFoldDB" id="A0A9X3W7J0"/>
<gene>
    <name evidence="3" type="ORF">ODV15_03225</name>
</gene>
<sequence length="298" mass="35250">MKKRKKTINEYDEVKAYFYGSTIELTTGIGPKEPKTKVIKGHRYVVLETGEIKDMNQRAEKRTDNLDSVRRTMKELRRLIGANFVSNDINRKDQLWITLTYRENVNASNKNSSEVVYKDFKKFIRKLRKKYNPKIEYIAVLEPQASGRWHLHVLMKTLDHSKLYIPNSDIENLWEKGFTSTKRLKNSDNVSAYVMAYVSNIEIDLKSSDKNKSNSKKVIKGGRLSFYPKGIRIYRRSRHLVNPKIKKGQKREVLSLKSREKLYEPKVYIRDFKNKYGKRIKIKTEFYTKKEKTYGKDD</sequence>
<dbReference type="Pfam" id="PF23343">
    <property type="entry name" value="REP_ORF2-G2P"/>
    <property type="match status" value="1"/>
</dbReference>
<evidence type="ECO:0000313" key="4">
    <source>
        <dbReference type="Proteomes" id="UP001143700"/>
    </source>
</evidence>
<evidence type="ECO:0000313" key="3">
    <source>
        <dbReference type="EMBL" id="MDB6261583.1"/>
    </source>
</evidence>
<evidence type="ECO:0000256" key="1">
    <source>
        <dbReference type="SAM" id="Coils"/>
    </source>
</evidence>
<feature type="domain" description="Replication-associated protein ORF2/G2P" evidence="2">
    <location>
        <begin position="95"/>
        <end position="200"/>
    </location>
</feature>
<proteinExistence type="predicted"/>
<reference evidence="3" key="1">
    <citation type="journal article" date="2022" name="Microorganisms">
        <title>Antibiotic Susceptibility, Resistance Gene Determinants and Corresponding Genomic Regions in Lactobacillus amylovorus Isolates Derived from Wild Boars and Domestic Pigs.</title>
        <authorList>
            <person name="Moravkova M."/>
            <person name="Kostovova I."/>
            <person name="Kavanova K."/>
            <person name="Pechar R."/>
            <person name="Stanek S."/>
            <person name="Brychta A."/>
            <person name="Zeman M."/>
            <person name="Kubasova T."/>
        </authorList>
    </citation>
    <scope>NUCLEOTIDE SEQUENCE</scope>
    <source>
        <strain evidence="3">M356A</strain>
    </source>
</reference>
<protein>
    <submittedName>
        <fullName evidence="3">Replicative protein</fullName>
    </submittedName>
</protein>
<name>A0A9X3W7J0_LACAM</name>
<dbReference type="InterPro" id="IPR056906">
    <property type="entry name" value="ORF2/G2P_dom"/>
</dbReference>
<dbReference type="RefSeq" id="WP_271869720.1">
    <property type="nucleotide sequence ID" value="NZ_JAOTGU010000003.1"/>
</dbReference>